<gene>
    <name evidence="2" type="ORF">SPSK_00951</name>
</gene>
<feature type="region of interest" description="Disordered" evidence="1">
    <location>
        <begin position="1"/>
        <end position="21"/>
    </location>
</feature>
<proteinExistence type="predicted"/>
<evidence type="ECO:0000256" key="1">
    <source>
        <dbReference type="SAM" id="MobiDB-lite"/>
    </source>
</evidence>
<reference evidence="2 3" key="1">
    <citation type="journal article" date="2014" name="BMC Genomics">
        <title>Comparative genomics of the major fungal agents of human and animal Sporotrichosis: Sporothrix schenckii and Sporothrix brasiliensis.</title>
        <authorList>
            <person name="Teixeira M.M."/>
            <person name="de Almeida L.G."/>
            <person name="Kubitschek-Barreira P."/>
            <person name="Alves F.L."/>
            <person name="Kioshima E.S."/>
            <person name="Abadio A.K."/>
            <person name="Fernandes L."/>
            <person name="Derengowski L.S."/>
            <person name="Ferreira K.S."/>
            <person name="Souza R.C."/>
            <person name="Ruiz J.C."/>
            <person name="de Andrade N.C."/>
            <person name="Paes H.C."/>
            <person name="Nicola A.M."/>
            <person name="Albuquerque P."/>
            <person name="Gerber A.L."/>
            <person name="Martins V.P."/>
            <person name="Peconick L.D."/>
            <person name="Neto A.V."/>
            <person name="Chaucanez C.B."/>
            <person name="Silva P.A."/>
            <person name="Cunha O.L."/>
            <person name="de Oliveira F.F."/>
            <person name="dos Santos T.C."/>
            <person name="Barros A.L."/>
            <person name="Soares M.A."/>
            <person name="de Oliveira L.M."/>
            <person name="Marini M.M."/>
            <person name="Villalobos-Duno H."/>
            <person name="Cunha M.M."/>
            <person name="de Hoog S."/>
            <person name="da Silveira J.F."/>
            <person name="Henrissat B."/>
            <person name="Nino-Vega G.A."/>
            <person name="Cisalpino P.S."/>
            <person name="Mora-Montes H.M."/>
            <person name="Almeida S.R."/>
            <person name="Stajich J.E."/>
            <person name="Lopes-Bezerra L.M."/>
            <person name="Vasconcelos A.T."/>
            <person name="Felipe M.S."/>
        </authorList>
    </citation>
    <scope>NUCLEOTIDE SEQUENCE [LARGE SCALE GENOMIC DNA]</scope>
    <source>
        <strain evidence="2 3">1099-18</strain>
    </source>
</reference>
<evidence type="ECO:0000313" key="3">
    <source>
        <dbReference type="Proteomes" id="UP000033710"/>
    </source>
</evidence>
<dbReference type="EMBL" id="AXCR01000011">
    <property type="protein sequence ID" value="KJR81822.1"/>
    <property type="molecule type" value="Genomic_DNA"/>
</dbReference>
<dbReference type="GeneID" id="27663169"/>
<protein>
    <submittedName>
        <fullName evidence="2">Uncharacterized protein</fullName>
    </submittedName>
</protein>
<dbReference type="Proteomes" id="UP000033710">
    <property type="component" value="Unassembled WGS sequence"/>
</dbReference>
<comment type="caution">
    <text evidence="2">The sequence shown here is derived from an EMBL/GenBank/DDBJ whole genome shotgun (WGS) entry which is preliminary data.</text>
</comment>
<evidence type="ECO:0000313" key="2">
    <source>
        <dbReference type="EMBL" id="KJR81822.1"/>
    </source>
</evidence>
<accession>A0A0F2LWH2</accession>
<dbReference type="KEGG" id="ssck:SPSK_00951"/>
<dbReference type="VEuPathDB" id="FungiDB:SPSK_00951"/>
<dbReference type="RefSeq" id="XP_016584498.1">
    <property type="nucleotide sequence ID" value="XM_016727892.1"/>
</dbReference>
<dbReference type="AlphaFoldDB" id="A0A0F2LWH2"/>
<organism evidence="2 3">
    <name type="scientific">Sporothrix schenckii 1099-18</name>
    <dbReference type="NCBI Taxonomy" id="1397361"/>
    <lineage>
        <taxon>Eukaryota</taxon>
        <taxon>Fungi</taxon>
        <taxon>Dikarya</taxon>
        <taxon>Ascomycota</taxon>
        <taxon>Pezizomycotina</taxon>
        <taxon>Sordariomycetes</taxon>
        <taxon>Sordariomycetidae</taxon>
        <taxon>Ophiostomatales</taxon>
        <taxon>Ophiostomataceae</taxon>
        <taxon>Sporothrix</taxon>
    </lineage>
</organism>
<reference evidence="2 3" key="2">
    <citation type="journal article" date="2015" name="Eukaryot. Cell">
        <title>Asexual propagation of a virulent clone complex in a human and feline outbreak of sporotrichosis.</title>
        <authorList>
            <person name="Teixeira Mde M."/>
            <person name="Rodrigues A.M."/>
            <person name="Tsui C.K."/>
            <person name="de Almeida L.G."/>
            <person name="Van Diepeningen A.D."/>
            <person name="van den Ende B.G."/>
            <person name="Fernandes G.F."/>
            <person name="Kano R."/>
            <person name="Hamelin R.C."/>
            <person name="Lopes-Bezerra L.M."/>
            <person name="Vasconcelos A.T."/>
            <person name="de Hoog S."/>
            <person name="de Camargo Z.P."/>
            <person name="Felipe M.S."/>
        </authorList>
    </citation>
    <scope>NUCLEOTIDE SEQUENCE [LARGE SCALE GENOMIC DNA]</scope>
    <source>
        <strain evidence="2 3">1099-18</strain>
    </source>
</reference>
<name>A0A0F2LWH2_SPOSC</name>
<sequence>MAIGRFRGDAGGTADGRRRIGGRRKRIRRDVVACDEKALRRLESAVMRALAQRVSVRAVEIDARWMNLASCGGEIDGLRGVRLEAGGEF</sequence>